<dbReference type="GO" id="GO:0140326">
    <property type="term" value="F:ATPase-coupled intramembrane lipid transporter activity"/>
    <property type="evidence" value="ECO:0007669"/>
    <property type="project" value="TreeGrafter"/>
</dbReference>
<evidence type="ECO:0000256" key="1">
    <source>
        <dbReference type="SAM" id="MobiDB-lite"/>
    </source>
</evidence>
<gene>
    <name evidence="2" type="ORF">HETIRDRAFT_172076</name>
</gene>
<dbReference type="STRING" id="747525.W4JY44"/>
<dbReference type="GO" id="GO:0000166">
    <property type="term" value="F:nucleotide binding"/>
    <property type="evidence" value="ECO:0007669"/>
    <property type="project" value="InterPro"/>
</dbReference>
<feature type="region of interest" description="Disordered" evidence="1">
    <location>
        <begin position="225"/>
        <end position="247"/>
    </location>
</feature>
<dbReference type="PANTHER" id="PTHR24092:SF150">
    <property type="entry name" value="PHOSPHOLIPID-TRANSPORTING ATPASE"/>
    <property type="match status" value="1"/>
</dbReference>
<evidence type="ECO:0000313" key="2">
    <source>
        <dbReference type="EMBL" id="ETW78502.1"/>
    </source>
</evidence>
<sequence length="287" mass="31598">MQPCHPVPSRSSPRRFTSPPLPRAASPPKPCARSPLCTLAPRILVLSAVDVPTVEVAIFISVGTNHFLNTTAPASARERDVLVEFLTLLAVCHTVIPELKDGKTQYQASSPDKAALVAGAELLGLQFRTRKPKSVFVDVLGASQEYQILNVCEFNSTRKRMSTVVRAPDGRIKLCKGADAVIFERLSKIQPYSKNTLVHLEDYATEGLRTLCIAYRDIPESKYKQWSAHGHGRPRSRTPLHTNSHRSCSRSSLLSLDEILLRVAINDRSRAGSLINAPSRPRPSPAH</sequence>
<dbReference type="EMBL" id="KI925461">
    <property type="protein sequence ID" value="ETW78502.1"/>
    <property type="molecule type" value="Genomic_DNA"/>
</dbReference>
<dbReference type="Pfam" id="PF13246">
    <property type="entry name" value="Cation_ATPase"/>
    <property type="match status" value="1"/>
</dbReference>
<dbReference type="GeneID" id="20668385"/>
<proteinExistence type="predicted"/>
<feature type="compositionally biased region" description="Pro residues" evidence="1">
    <location>
        <begin position="19"/>
        <end position="30"/>
    </location>
</feature>
<dbReference type="PANTHER" id="PTHR24092">
    <property type="entry name" value="PROBABLE PHOSPHOLIPID-TRANSPORTING ATPASE"/>
    <property type="match status" value="1"/>
</dbReference>
<keyword evidence="3" id="KW-1185">Reference proteome</keyword>
<dbReference type="SUPFAM" id="SSF81660">
    <property type="entry name" value="Metal cation-transporting ATPase, ATP-binding domain N"/>
    <property type="match status" value="1"/>
</dbReference>
<dbReference type="OrthoDB" id="377733at2759"/>
<dbReference type="eggNOG" id="KOG0206">
    <property type="taxonomic scope" value="Eukaryota"/>
</dbReference>
<dbReference type="InParanoid" id="W4JY44"/>
<feature type="compositionally biased region" description="Low complexity" evidence="1">
    <location>
        <begin position="1"/>
        <end position="18"/>
    </location>
</feature>
<dbReference type="Proteomes" id="UP000030671">
    <property type="component" value="Unassembled WGS sequence"/>
</dbReference>
<accession>W4JY44</accession>
<feature type="region of interest" description="Disordered" evidence="1">
    <location>
        <begin position="1"/>
        <end position="31"/>
    </location>
</feature>
<dbReference type="KEGG" id="hir:HETIRDRAFT_172076"/>
<dbReference type="InterPro" id="IPR023299">
    <property type="entry name" value="ATPase_P-typ_cyto_dom_N"/>
</dbReference>
<dbReference type="GO" id="GO:0032456">
    <property type="term" value="P:endocytic recycling"/>
    <property type="evidence" value="ECO:0007669"/>
    <property type="project" value="TreeGrafter"/>
</dbReference>
<dbReference type="AlphaFoldDB" id="W4JY44"/>
<dbReference type="GO" id="GO:0006892">
    <property type="term" value="P:post-Golgi vesicle-mediated transport"/>
    <property type="evidence" value="ECO:0007669"/>
    <property type="project" value="TreeGrafter"/>
</dbReference>
<protein>
    <submittedName>
        <fullName evidence="2">P-type ATPase</fullName>
    </submittedName>
</protein>
<dbReference type="GO" id="GO:0045332">
    <property type="term" value="P:phospholipid translocation"/>
    <property type="evidence" value="ECO:0007669"/>
    <property type="project" value="TreeGrafter"/>
</dbReference>
<dbReference type="RefSeq" id="XP_009548839.1">
    <property type="nucleotide sequence ID" value="XM_009550544.1"/>
</dbReference>
<feature type="compositionally biased region" description="Basic residues" evidence="1">
    <location>
        <begin position="230"/>
        <end position="247"/>
    </location>
</feature>
<dbReference type="GO" id="GO:0005802">
    <property type="term" value="C:trans-Golgi network"/>
    <property type="evidence" value="ECO:0007669"/>
    <property type="project" value="TreeGrafter"/>
</dbReference>
<organism evidence="2 3">
    <name type="scientific">Heterobasidion irregulare (strain TC 32-1)</name>
    <dbReference type="NCBI Taxonomy" id="747525"/>
    <lineage>
        <taxon>Eukaryota</taxon>
        <taxon>Fungi</taxon>
        <taxon>Dikarya</taxon>
        <taxon>Basidiomycota</taxon>
        <taxon>Agaricomycotina</taxon>
        <taxon>Agaricomycetes</taxon>
        <taxon>Russulales</taxon>
        <taxon>Bondarzewiaceae</taxon>
        <taxon>Heterobasidion</taxon>
        <taxon>Heterobasidion annosum species complex</taxon>
    </lineage>
</organism>
<dbReference type="Gene3D" id="3.40.1110.10">
    <property type="entry name" value="Calcium-transporting ATPase, cytoplasmic domain N"/>
    <property type="match status" value="1"/>
</dbReference>
<reference evidence="2 3" key="1">
    <citation type="journal article" date="2012" name="New Phytol.">
        <title>Insight into trade-off between wood decay and parasitism from the genome of a fungal forest pathogen.</title>
        <authorList>
            <person name="Olson A."/>
            <person name="Aerts A."/>
            <person name="Asiegbu F."/>
            <person name="Belbahri L."/>
            <person name="Bouzid O."/>
            <person name="Broberg A."/>
            <person name="Canback B."/>
            <person name="Coutinho P.M."/>
            <person name="Cullen D."/>
            <person name="Dalman K."/>
            <person name="Deflorio G."/>
            <person name="van Diepen L.T."/>
            <person name="Dunand C."/>
            <person name="Duplessis S."/>
            <person name="Durling M."/>
            <person name="Gonthier P."/>
            <person name="Grimwood J."/>
            <person name="Fossdal C.G."/>
            <person name="Hansson D."/>
            <person name="Henrissat B."/>
            <person name="Hietala A."/>
            <person name="Himmelstrand K."/>
            <person name="Hoffmeister D."/>
            <person name="Hogberg N."/>
            <person name="James T.Y."/>
            <person name="Karlsson M."/>
            <person name="Kohler A."/>
            <person name="Kues U."/>
            <person name="Lee Y.H."/>
            <person name="Lin Y.C."/>
            <person name="Lind M."/>
            <person name="Lindquist E."/>
            <person name="Lombard V."/>
            <person name="Lucas S."/>
            <person name="Lunden K."/>
            <person name="Morin E."/>
            <person name="Murat C."/>
            <person name="Park J."/>
            <person name="Raffaello T."/>
            <person name="Rouze P."/>
            <person name="Salamov A."/>
            <person name="Schmutz J."/>
            <person name="Solheim H."/>
            <person name="Stahlberg J."/>
            <person name="Velez H."/>
            <person name="de Vries R.P."/>
            <person name="Wiebenga A."/>
            <person name="Woodward S."/>
            <person name="Yakovlev I."/>
            <person name="Garbelotto M."/>
            <person name="Martin F."/>
            <person name="Grigoriev I.V."/>
            <person name="Stenlid J."/>
        </authorList>
    </citation>
    <scope>NUCLEOTIDE SEQUENCE [LARGE SCALE GENOMIC DNA]</scope>
    <source>
        <strain evidence="2 3">TC 32-1</strain>
    </source>
</reference>
<dbReference type="GO" id="GO:0005886">
    <property type="term" value="C:plasma membrane"/>
    <property type="evidence" value="ECO:0007669"/>
    <property type="project" value="TreeGrafter"/>
</dbReference>
<name>W4JY44_HETIT</name>
<dbReference type="HOGENOM" id="CLU_969967_0_0_1"/>
<evidence type="ECO:0000313" key="3">
    <source>
        <dbReference type="Proteomes" id="UP000030671"/>
    </source>
</evidence>